<dbReference type="Proteomes" id="UP000294535">
    <property type="component" value="Unassembled WGS sequence"/>
</dbReference>
<dbReference type="OrthoDB" id="1095982at2"/>
<name>A0A4R6T3L8_9BACT</name>
<comment type="caution">
    <text evidence="1">The sequence shown here is derived from an EMBL/GenBank/DDBJ whole genome shotgun (WGS) entry which is preliminary data.</text>
</comment>
<dbReference type="EMBL" id="SNYF01000007">
    <property type="protein sequence ID" value="TDQ16247.1"/>
    <property type="molecule type" value="Genomic_DNA"/>
</dbReference>
<accession>A0A4R6T3L8</accession>
<dbReference type="RefSeq" id="WP_133556020.1">
    <property type="nucleotide sequence ID" value="NZ_SNYF01000007.1"/>
</dbReference>
<protein>
    <submittedName>
        <fullName evidence="1">Uncharacterized protein</fullName>
    </submittedName>
</protein>
<proteinExistence type="predicted"/>
<evidence type="ECO:0000313" key="1">
    <source>
        <dbReference type="EMBL" id="TDQ16247.1"/>
    </source>
</evidence>
<sequence length="205" mass="23956">METTRNIILTLVLFLNSILSFGQEHEKDKMTEGLLSADSTWSKELFQFPISFAPEIKFQGKEVALFPKGWGNSESQVFWSYAFVWEIDAEDQLIKSTLEDNLELYFDGLLSIETWQKNDPTVLKTNAFFEEKNRTKNTSAYLGKIKIFESRYTKKPLTLNVTIEQYFCEQPKKAIILFKFSPKEFDHKTWEKLNEVKVLHGVCEN</sequence>
<organism evidence="1 2">
    <name type="scientific">Algoriphagus boseongensis</name>
    <dbReference type="NCBI Taxonomy" id="1442587"/>
    <lineage>
        <taxon>Bacteria</taxon>
        <taxon>Pseudomonadati</taxon>
        <taxon>Bacteroidota</taxon>
        <taxon>Cytophagia</taxon>
        <taxon>Cytophagales</taxon>
        <taxon>Cyclobacteriaceae</taxon>
        <taxon>Algoriphagus</taxon>
    </lineage>
</organism>
<keyword evidence="2" id="KW-1185">Reference proteome</keyword>
<reference evidence="1 2" key="1">
    <citation type="submission" date="2019-03" db="EMBL/GenBank/DDBJ databases">
        <title>Genomic Encyclopedia of Type Strains, Phase III (KMG-III): the genomes of soil and plant-associated and newly described type strains.</title>
        <authorList>
            <person name="Whitman W."/>
        </authorList>
    </citation>
    <scope>NUCLEOTIDE SEQUENCE [LARGE SCALE GENOMIC DNA]</scope>
    <source>
        <strain evidence="1 2">CECT 8446</strain>
    </source>
</reference>
<dbReference type="AlphaFoldDB" id="A0A4R6T3L8"/>
<gene>
    <name evidence="1" type="ORF">DFQ04_2359</name>
</gene>
<evidence type="ECO:0000313" key="2">
    <source>
        <dbReference type="Proteomes" id="UP000294535"/>
    </source>
</evidence>